<evidence type="ECO:0000256" key="1">
    <source>
        <dbReference type="SAM" id="Phobius"/>
    </source>
</evidence>
<gene>
    <name evidence="2" type="ORF">RCRHEA_40</name>
</gene>
<dbReference type="EMBL" id="KR935216">
    <property type="protein sequence ID" value="AKU43284.1"/>
    <property type="molecule type" value="Genomic_DNA"/>
</dbReference>
<dbReference type="Proteomes" id="UP000201506">
    <property type="component" value="Segment"/>
</dbReference>
<keyword evidence="1" id="KW-0812">Transmembrane</keyword>
<keyword evidence="1" id="KW-1133">Transmembrane helix</keyword>
<evidence type="ECO:0000313" key="3">
    <source>
        <dbReference type="Proteomes" id="UP000201506"/>
    </source>
</evidence>
<organism evidence="2 3">
    <name type="scientific">Rhodobacter phage RcRhea</name>
    <dbReference type="NCBI Taxonomy" id="1662332"/>
    <lineage>
        <taxon>Viruses</taxon>
        <taxon>Duplodnaviria</taxon>
        <taxon>Heunggongvirae</taxon>
        <taxon>Uroviricota</taxon>
        <taxon>Caudoviricetes</taxon>
        <taxon>Cronusvirus</taxon>
        <taxon>Cronusvirus cronus</taxon>
    </lineage>
</organism>
<accession>A0A0K1LLE9</accession>
<reference evidence="2 3" key="1">
    <citation type="journal article" date="2016" name="Genome Announc.">
        <title>Complete Genome Sequences of Five Bacteriophages That Infect Rhodobacter capsulatus.</title>
        <authorList>
            <person name="Bollivar D.W."/>
            <person name="Bernardoni B."/>
            <person name="Bockman M.R."/>
            <person name="Miller B.M."/>
            <person name="Russell D.A."/>
            <person name="Delesalle V.A."/>
            <person name="Krukonis G.P."/>
            <person name="Hatfull G.F."/>
            <person name="Cross M.R."/>
            <person name="Szewczyk M.M."/>
            <person name="Eppurath A."/>
        </authorList>
    </citation>
    <scope>NUCLEOTIDE SEQUENCE [LARGE SCALE GENOMIC DNA]</scope>
</reference>
<dbReference type="RefSeq" id="YP_009213507.1">
    <property type="nucleotide sequence ID" value="NC_028954.1"/>
</dbReference>
<feature type="transmembrane region" description="Helical" evidence="1">
    <location>
        <begin position="36"/>
        <end position="53"/>
    </location>
</feature>
<dbReference type="KEGG" id="vg:26639959"/>
<proteinExistence type="predicted"/>
<dbReference type="GeneID" id="26639959"/>
<protein>
    <submittedName>
        <fullName evidence="2">Uncharacterized protein</fullName>
    </submittedName>
</protein>
<name>A0A0K1LLE9_9CAUD</name>
<evidence type="ECO:0000313" key="2">
    <source>
        <dbReference type="EMBL" id="AKU43284.1"/>
    </source>
</evidence>
<sequence>MIGRLAAIVAALLAPSVVVAFVLWRANPGDWTPDIRAAVAVVGVALSIIAWAFHE</sequence>
<keyword evidence="1" id="KW-0472">Membrane</keyword>